<reference evidence="11 12" key="1">
    <citation type="submission" date="2014-04" db="EMBL/GenBank/DDBJ databases">
        <title>A comprehensive comparison of genomes of Erythrobacter spp. Strains.</title>
        <authorList>
            <person name="Zheng Q."/>
        </authorList>
    </citation>
    <scope>NUCLEOTIDE SEQUENCE [LARGE SCALE GENOMIC DNA]</scope>
    <source>
        <strain evidence="11 12">DSM 8509</strain>
    </source>
</reference>
<evidence type="ECO:0000256" key="4">
    <source>
        <dbReference type="ARBA" id="ARBA00022475"/>
    </source>
</evidence>
<evidence type="ECO:0000256" key="1">
    <source>
        <dbReference type="ARBA" id="ARBA00002254"/>
    </source>
</evidence>
<gene>
    <name evidence="11" type="ORF">EH32_03445</name>
</gene>
<evidence type="ECO:0000256" key="8">
    <source>
        <dbReference type="ARBA" id="ARBA00022989"/>
    </source>
</evidence>
<evidence type="ECO:0000313" key="12">
    <source>
        <dbReference type="Proteomes" id="UP000027866"/>
    </source>
</evidence>
<dbReference type="Pfam" id="PF03748">
    <property type="entry name" value="FliL"/>
    <property type="match status" value="1"/>
</dbReference>
<keyword evidence="4" id="KW-1003">Cell membrane</keyword>
<dbReference type="PANTHER" id="PTHR35091">
    <property type="entry name" value="FLAGELLAR PROTEIN FLIL"/>
    <property type="match status" value="1"/>
</dbReference>
<keyword evidence="11" id="KW-0969">Cilium</keyword>
<dbReference type="Proteomes" id="UP000027866">
    <property type="component" value="Unassembled WGS sequence"/>
</dbReference>
<dbReference type="PATRIC" id="fig|39960.10.peg.323"/>
<dbReference type="GO" id="GO:0006935">
    <property type="term" value="P:chemotaxis"/>
    <property type="evidence" value="ECO:0007669"/>
    <property type="project" value="UniProtKB-KW"/>
</dbReference>
<keyword evidence="11" id="KW-0282">Flagellum</keyword>
<evidence type="ECO:0000256" key="6">
    <source>
        <dbReference type="ARBA" id="ARBA00022692"/>
    </source>
</evidence>
<evidence type="ECO:0000313" key="11">
    <source>
        <dbReference type="EMBL" id="KEO89569.1"/>
    </source>
</evidence>
<dbReference type="KEGG" id="elq:Ga0102493_111252"/>
<dbReference type="GO" id="GO:0071978">
    <property type="term" value="P:bacterial-type flagellum-dependent swarming motility"/>
    <property type="evidence" value="ECO:0007669"/>
    <property type="project" value="TreeGrafter"/>
</dbReference>
<sequence>MSKGKDKSPESSKGSGTLKIVLGAAFLLFLGAGGAYGAVSAGLFGDERASKPDLPKLVLKGDADPYPFANDDKAKKAPAVVYGEGGSEYRTAYYSFTESFTSNLSDSPGLIQVELAVSTRRDGRVLQWVQNHELAIRSAILVELAATSEAEAYDVQGKQRLADRLTKAVNEVLEQNEGFGGVDAVHFRGFLVQ</sequence>
<comment type="similarity">
    <text evidence="3 10">Belongs to the FliL family.</text>
</comment>
<dbReference type="EMBL" id="JMIX01000014">
    <property type="protein sequence ID" value="KEO89569.1"/>
    <property type="molecule type" value="Genomic_DNA"/>
</dbReference>
<evidence type="ECO:0000256" key="2">
    <source>
        <dbReference type="ARBA" id="ARBA00004162"/>
    </source>
</evidence>
<accession>A0A074M825</accession>
<organism evidence="11 12">
    <name type="scientific">Erythrobacter litoralis</name>
    <dbReference type="NCBI Taxonomy" id="39960"/>
    <lineage>
        <taxon>Bacteria</taxon>
        <taxon>Pseudomonadati</taxon>
        <taxon>Pseudomonadota</taxon>
        <taxon>Alphaproteobacteria</taxon>
        <taxon>Sphingomonadales</taxon>
        <taxon>Erythrobacteraceae</taxon>
        <taxon>Erythrobacter/Porphyrobacter group</taxon>
        <taxon>Erythrobacter</taxon>
    </lineage>
</organism>
<comment type="caution">
    <text evidence="11">The sequence shown here is derived from an EMBL/GenBank/DDBJ whole genome shotgun (WGS) entry which is preliminary data.</text>
</comment>
<evidence type="ECO:0000256" key="10">
    <source>
        <dbReference type="RuleBase" id="RU364125"/>
    </source>
</evidence>
<evidence type="ECO:0000256" key="5">
    <source>
        <dbReference type="ARBA" id="ARBA00022500"/>
    </source>
</evidence>
<name>A0A074M825_9SPHN</name>
<proteinExistence type="inferred from homology"/>
<keyword evidence="12" id="KW-1185">Reference proteome</keyword>
<keyword evidence="10" id="KW-0997">Cell inner membrane</keyword>
<comment type="function">
    <text evidence="1 10">Controls the rotational direction of flagella during chemotaxis.</text>
</comment>
<evidence type="ECO:0000256" key="9">
    <source>
        <dbReference type="ARBA" id="ARBA00023136"/>
    </source>
</evidence>
<evidence type="ECO:0000256" key="3">
    <source>
        <dbReference type="ARBA" id="ARBA00008281"/>
    </source>
</evidence>
<keyword evidence="11" id="KW-0966">Cell projection</keyword>
<keyword evidence="9 10" id="KW-0472">Membrane</keyword>
<dbReference type="GO" id="GO:0009425">
    <property type="term" value="C:bacterial-type flagellum basal body"/>
    <property type="evidence" value="ECO:0007669"/>
    <property type="project" value="InterPro"/>
</dbReference>
<dbReference type="OrthoDB" id="7058946at2"/>
<keyword evidence="7 10" id="KW-0283">Flagellar rotation</keyword>
<keyword evidence="5 10" id="KW-0145">Chemotaxis</keyword>
<dbReference type="AlphaFoldDB" id="A0A074M825"/>
<protein>
    <recommendedName>
        <fullName evidence="10">Flagellar protein FliL</fullName>
    </recommendedName>
</protein>
<keyword evidence="8" id="KW-1133">Transmembrane helix</keyword>
<dbReference type="GO" id="GO:0005886">
    <property type="term" value="C:plasma membrane"/>
    <property type="evidence" value="ECO:0007669"/>
    <property type="project" value="UniProtKB-SubCell"/>
</dbReference>
<keyword evidence="6" id="KW-0812">Transmembrane</keyword>
<evidence type="ECO:0000256" key="7">
    <source>
        <dbReference type="ARBA" id="ARBA00022779"/>
    </source>
</evidence>
<dbReference type="InterPro" id="IPR005503">
    <property type="entry name" value="FliL"/>
</dbReference>
<comment type="subcellular location">
    <subcellularLocation>
        <location evidence="10">Cell inner membrane</location>
    </subcellularLocation>
    <subcellularLocation>
        <location evidence="2">Cell membrane</location>
        <topology evidence="2">Single-pass membrane protein</topology>
    </subcellularLocation>
</comment>
<dbReference type="PANTHER" id="PTHR35091:SF2">
    <property type="entry name" value="FLAGELLAR PROTEIN FLIL"/>
    <property type="match status" value="1"/>
</dbReference>